<feature type="transmembrane region" description="Helical" evidence="8">
    <location>
        <begin position="61"/>
        <end position="81"/>
    </location>
</feature>
<evidence type="ECO:0000256" key="2">
    <source>
        <dbReference type="ARBA" id="ARBA00010145"/>
    </source>
</evidence>
<comment type="similarity">
    <text evidence="2">Belongs to the auxin efflux carrier (TC 2.A.69) family.</text>
</comment>
<keyword evidence="7 8" id="KW-0472">Membrane</keyword>
<keyword evidence="5 8" id="KW-0812">Transmembrane</keyword>
<dbReference type="Gene3D" id="1.20.1530.20">
    <property type="match status" value="1"/>
</dbReference>
<dbReference type="EMBL" id="NEVQ01000006">
    <property type="protein sequence ID" value="OZI64296.1"/>
    <property type="molecule type" value="Genomic_DNA"/>
</dbReference>
<evidence type="ECO:0000256" key="8">
    <source>
        <dbReference type="SAM" id="Phobius"/>
    </source>
</evidence>
<evidence type="ECO:0000313" key="10">
    <source>
        <dbReference type="Proteomes" id="UP000216885"/>
    </source>
</evidence>
<name>A0A261UQX2_9BORD</name>
<dbReference type="PANTHER" id="PTHR36838">
    <property type="entry name" value="AUXIN EFFLUX CARRIER FAMILY PROTEIN"/>
    <property type="match status" value="1"/>
</dbReference>
<accession>A0A261UQX2</accession>
<dbReference type="InterPro" id="IPR004776">
    <property type="entry name" value="Mem_transp_PIN-like"/>
</dbReference>
<dbReference type="InterPro" id="IPR038770">
    <property type="entry name" value="Na+/solute_symporter_sf"/>
</dbReference>
<feature type="transmembrane region" description="Helical" evidence="8">
    <location>
        <begin position="184"/>
        <end position="204"/>
    </location>
</feature>
<feature type="transmembrane region" description="Helical" evidence="8">
    <location>
        <begin position="216"/>
        <end position="239"/>
    </location>
</feature>
<evidence type="ECO:0000256" key="3">
    <source>
        <dbReference type="ARBA" id="ARBA00022448"/>
    </source>
</evidence>
<feature type="transmembrane region" description="Helical" evidence="8">
    <location>
        <begin position="37"/>
        <end position="54"/>
    </location>
</feature>
<evidence type="ECO:0000256" key="4">
    <source>
        <dbReference type="ARBA" id="ARBA00022475"/>
    </source>
</evidence>
<organism evidence="9 10">
    <name type="scientific">Bordetella genomosp. 4</name>
    <dbReference type="NCBI Taxonomy" id="463044"/>
    <lineage>
        <taxon>Bacteria</taxon>
        <taxon>Pseudomonadati</taxon>
        <taxon>Pseudomonadota</taxon>
        <taxon>Betaproteobacteria</taxon>
        <taxon>Burkholderiales</taxon>
        <taxon>Alcaligenaceae</taxon>
        <taxon>Bordetella</taxon>
    </lineage>
</organism>
<feature type="transmembrane region" description="Helical" evidence="8">
    <location>
        <begin position="156"/>
        <end position="178"/>
    </location>
</feature>
<evidence type="ECO:0000256" key="6">
    <source>
        <dbReference type="ARBA" id="ARBA00022989"/>
    </source>
</evidence>
<keyword evidence="6 8" id="KW-1133">Transmembrane helix</keyword>
<evidence type="ECO:0000256" key="7">
    <source>
        <dbReference type="ARBA" id="ARBA00023136"/>
    </source>
</evidence>
<evidence type="ECO:0000313" key="9">
    <source>
        <dbReference type="EMBL" id="OZI64296.1"/>
    </source>
</evidence>
<feature type="transmembrane region" description="Helical" evidence="8">
    <location>
        <begin position="124"/>
        <end position="144"/>
    </location>
</feature>
<proteinExistence type="inferred from homology"/>
<protein>
    <recommendedName>
        <fullName evidence="11">Transporter</fullName>
    </recommendedName>
</protein>
<dbReference type="GO" id="GO:0005886">
    <property type="term" value="C:plasma membrane"/>
    <property type="evidence" value="ECO:0007669"/>
    <property type="project" value="UniProtKB-SubCell"/>
</dbReference>
<dbReference type="RefSeq" id="WP_094837328.1">
    <property type="nucleotide sequence ID" value="NZ_NEVQ01000006.1"/>
</dbReference>
<dbReference type="PANTHER" id="PTHR36838:SF4">
    <property type="entry name" value="AUXIN EFFLUX CARRIER FAMILY PROTEIN"/>
    <property type="match status" value="1"/>
</dbReference>
<comment type="caution">
    <text evidence="9">The sequence shown here is derived from an EMBL/GenBank/DDBJ whole genome shotgun (WGS) entry which is preliminary data.</text>
</comment>
<sequence>MSVALLVLPDFLLVALGWVLRHKLGFNREFFAGTERLVYFVLFPALLFQSILRTPISAGSALMLLQATVAVLLTGVVLAWAGGRVLRAPPLALASSAQCAYRFNTYIGLALSASLGGPHGQTTMALIIGFAVPLANLAAVYGLARHGNNGLLRELLRNPLLMATLMGLAGNLAGLQLPGPVDTVLARLGAASLALGILCVGASLSWQGGREHGKLIAWTLTVKLLLLPLAALTAAKLFGLPSEQALMLLLFAALPTASAAYVLAMRMGGDGRLVALIISLGTLFSVVTLPMWLMIYNF</sequence>
<gene>
    <name evidence="9" type="ORF">CAL20_04765</name>
</gene>
<dbReference type="GO" id="GO:0055085">
    <property type="term" value="P:transmembrane transport"/>
    <property type="evidence" value="ECO:0007669"/>
    <property type="project" value="InterPro"/>
</dbReference>
<dbReference type="Pfam" id="PF03547">
    <property type="entry name" value="Mem_trans"/>
    <property type="match status" value="1"/>
</dbReference>
<feature type="transmembrane region" description="Helical" evidence="8">
    <location>
        <begin position="273"/>
        <end position="295"/>
    </location>
</feature>
<keyword evidence="4" id="KW-1003">Cell membrane</keyword>
<evidence type="ECO:0008006" key="11">
    <source>
        <dbReference type="Google" id="ProtNLM"/>
    </source>
</evidence>
<keyword evidence="3" id="KW-0813">Transport</keyword>
<evidence type="ECO:0000256" key="1">
    <source>
        <dbReference type="ARBA" id="ARBA00004651"/>
    </source>
</evidence>
<keyword evidence="10" id="KW-1185">Reference proteome</keyword>
<evidence type="ECO:0000256" key="5">
    <source>
        <dbReference type="ARBA" id="ARBA00022692"/>
    </source>
</evidence>
<feature type="transmembrane region" description="Helical" evidence="8">
    <location>
        <begin position="245"/>
        <end position="264"/>
    </location>
</feature>
<reference evidence="9 10" key="1">
    <citation type="submission" date="2017-05" db="EMBL/GenBank/DDBJ databases">
        <title>Complete and WGS of Bordetella genogroups.</title>
        <authorList>
            <person name="Spilker T."/>
            <person name="LiPuma J."/>
        </authorList>
    </citation>
    <scope>NUCLEOTIDE SEQUENCE [LARGE SCALE GENOMIC DNA]</scope>
    <source>
        <strain evidence="9 10">AU9919</strain>
    </source>
</reference>
<dbReference type="Proteomes" id="UP000216885">
    <property type="component" value="Unassembled WGS sequence"/>
</dbReference>
<comment type="subcellular location">
    <subcellularLocation>
        <location evidence="1">Cell membrane</location>
        <topology evidence="1">Multi-pass membrane protein</topology>
    </subcellularLocation>
</comment>
<dbReference type="AlphaFoldDB" id="A0A261UQX2"/>